<keyword evidence="1" id="KW-0812">Transmembrane</keyword>
<gene>
    <name evidence="3" type="ORF">BST20_16505</name>
    <name evidence="2" type="ORF">MBRA_44750</name>
</gene>
<reference evidence="3 4" key="1">
    <citation type="submission" date="2016-12" db="EMBL/GenBank/DDBJ databases">
        <title>The new phylogeny of genus Mycobacterium.</title>
        <authorList>
            <person name="Tortoli E."/>
            <person name="Trovato A."/>
            <person name="Cirillo D.M."/>
        </authorList>
    </citation>
    <scope>NUCLEOTIDE SEQUENCE [LARGE SCALE GENOMIC DNA]</scope>
    <source>
        <strain evidence="3 4">DSM 44624</strain>
    </source>
</reference>
<dbReference type="Proteomes" id="UP000192441">
    <property type="component" value="Unassembled WGS sequence"/>
</dbReference>
<reference evidence="2" key="3">
    <citation type="submission" date="2020-02" db="EMBL/GenBank/DDBJ databases">
        <authorList>
            <person name="Matsumoto Y."/>
            <person name="Motooka D."/>
            <person name="Nakamura S."/>
        </authorList>
    </citation>
    <scope>NUCLEOTIDE SEQUENCE</scope>
    <source>
        <strain evidence="2">JCM 12687</strain>
    </source>
</reference>
<protein>
    <recommendedName>
        <fullName evidence="6">UsfY protein</fullName>
    </recommendedName>
</protein>
<evidence type="ECO:0000313" key="2">
    <source>
        <dbReference type="EMBL" id="BBZ14280.1"/>
    </source>
</evidence>
<keyword evidence="5" id="KW-1185">Reference proteome</keyword>
<evidence type="ECO:0000313" key="3">
    <source>
        <dbReference type="EMBL" id="ORA36155.1"/>
    </source>
</evidence>
<name>A0A7I7WAW6_9MYCO</name>
<keyword evidence="1" id="KW-0472">Membrane</keyword>
<dbReference type="EMBL" id="MVHM01000010">
    <property type="protein sequence ID" value="ORA36155.1"/>
    <property type="molecule type" value="Genomic_DNA"/>
</dbReference>
<sequence>MKQLSRSDKLRFGVSLVAATTFTAGAINAALGHRWGTVVILAVAATAAVFMALGTLSKNPRIHRLVSNDWLVSTWKHNNARWRKEERDDALRGGQNGTG</sequence>
<evidence type="ECO:0000313" key="5">
    <source>
        <dbReference type="Proteomes" id="UP000467379"/>
    </source>
</evidence>
<organism evidence="3 4">
    <name type="scientific">Mycobacterium branderi</name>
    <dbReference type="NCBI Taxonomy" id="43348"/>
    <lineage>
        <taxon>Bacteria</taxon>
        <taxon>Bacillati</taxon>
        <taxon>Actinomycetota</taxon>
        <taxon>Actinomycetes</taxon>
        <taxon>Mycobacteriales</taxon>
        <taxon>Mycobacteriaceae</taxon>
        <taxon>Mycobacterium</taxon>
    </lineage>
</organism>
<accession>A0A7I7WAW6</accession>
<feature type="transmembrane region" description="Helical" evidence="1">
    <location>
        <begin position="12"/>
        <end position="31"/>
    </location>
</feature>
<dbReference type="EMBL" id="AP022606">
    <property type="protein sequence ID" value="BBZ14280.1"/>
    <property type="molecule type" value="Genomic_DNA"/>
</dbReference>
<keyword evidence="1" id="KW-1133">Transmembrane helix</keyword>
<proteinExistence type="predicted"/>
<dbReference type="Proteomes" id="UP000467379">
    <property type="component" value="Chromosome"/>
</dbReference>
<dbReference type="RefSeq" id="WP_083132471.1">
    <property type="nucleotide sequence ID" value="NZ_AP022606.1"/>
</dbReference>
<evidence type="ECO:0008006" key="6">
    <source>
        <dbReference type="Google" id="ProtNLM"/>
    </source>
</evidence>
<evidence type="ECO:0000313" key="4">
    <source>
        <dbReference type="Proteomes" id="UP000192441"/>
    </source>
</evidence>
<reference evidence="2 5" key="2">
    <citation type="journal article" date="2019" name="Emerg. Microbes Infect.">
        <title>Comprehensive subspecies identification of 175 nontuberculous mycobacteria species based on 7547 genomic profiles.</title>
        <authorList>
            <person name="Matsumoto Y."/>
            <person name="Kinjo T."/>
            <person name="Motooka D."/>
            <person name="Nabeya D."/>
            <person name="Jung N."/>
            <person name="Uechi K."/>
            <person name="Horii T."/>
            <person name="Iida T."/>
            <person name="Fujita J."/>
            <person name="Nakamura S."/>
        </authorList>
    </citation>
    <scope>NUCLEOTIDE SEQUENCE [LARGE SCALE GENOMIC DNA]</scope>
    <source>
        <strain evidence="2 5">JCM 12687</strain>
    </source>
</reference>
<feature type="transmembrane region" description="Helical" evidence="1">
    <location>
        <begin position="37"/>
        <end position="56"/>
    </location>
</feature>
<evidence type="ECO:0000256" key="1">
    <source>
        <dbReference type="SAM" id="Phobius"/>
    </source>
</evidence>
<dbReference type="AlphaFoldDB" id="A0A7I7WAW6"/>